<feature type="region of interest" description="Disordered" evidence="1">
    <location>
        <begin position="108"/>
        <end position="137"/>
    </location>
</feature>
<dbReference type="EMBL" id="UYRX01000676">
    <property type="protein sequence ID" value="VDK85232.1"/>
    <property type="molecule type" value="Genomic_DNA"/>
</dbReference>
<accession>A0A3P6TAR3</accession>
<name>A0A3P6TAR3_LITSI</name>
<keyword evidence="2" id="KW-0472">Membrane</keyword>
<gene>
    <name evidence="3" type="ORF">NLS_LOCUS7029</name>
</gene>
<dbReference type="AlphaFoldDB" id="A0A3P6TAR3"/>
<feature type="transmembrane region" description="Helical" evidence="2">
    <location>
        <begin position="7"/>
        <end position="28"/>
    </location>
</feature>
<evidence type="ECO:0000256" key="2">
    <source>
        <dbReference type="SAM" id="Phobius"/>
    </source>
</evidence>
<keyword evidence="4" id="KW-1185">Reference proteome</keyword>
<keyword evidence="2" id="KW-1133">Transmembrane helix</keyword>
<dbReference type="SUPFAM" id="SSF50998">
    <property type="entry name" value="Quinoprotein alcohol dehydrogenase-like"/>
    <property type="match status" value="1"/>
</dbReference>
<reference evidence="3 4" key="1">
    <citation type="submission" date="2018-08" db="EMBL/GenBank/DDBJ databases">
        <authorList>
            <person name="Laetsch R D."/>
            <person name="Stevens L."/>
            <person name="Kumar S."/>
            <person name="Blaxter L. M."/>
        </authorList>
    </citation>
    <scope>NUCLEOTIDE SEQUENCE [LARGE SCALE GENOMIC DNA]</scope>
</reference>
<feature type="compositionally biased region" description="Polar residues" evidence="1">
    <location>
        <begin position="117"/>
        <end position="137"/>
    </location>
</feature>
<dbReference type="OMA" id="WSEVLYE"/>
<keyword evidence="2" id="KW-0812">Transmembrane</keyword>
<evidence type="ECO:0000313" key="3">
    <source>
        <dbReference type="EMBL" id="VDK85232.1"/>
    </source>
</evidence>
<evidence type="ECO:0000313" key="4">
    <source>
        <dbReference type="Proteomes" id="UP000277928"/>
    </source>
</evidence>
<evidence type="ECO:0000256" key="1">
    <source>
        <dbReference type="SAM" id="MobiDB-lite"/>
    </source>
</evidence>
<organism evidence="3 4">
    <name type="scientific">Litomosoides sigmodontis</name>
    <name type="common">Filarial nematode worm</name>
    <dbReference type="NCBI Taxonomy" id="42156"/>
    <lineage>
        <taxon>Eukaryota</taxon>
        <taxon>Metazoa</taxon>
        <taxon>Ecdysozoa</taxon>
        <taxon>Nematoda</taxon>
        <taxon>Chromadorea</taxon>
        <taxon>Rhabditida</taxon>
        <taxon>Spirurina</taxon>
        <taxon>Spiruromorpha</taxon>
        <taxon>Filarioidea</taxon>
        <taxon>Onchocercidae</taxon>
        <taxon>Litomosoides</taxon>
    </lineage>
</organism>
<feature type="region of interest" description="Disordered" evidence="1">
    <location>
        <begin position="153"/>
        <end position="173"/>
    </location>
</feature>
<protein>
    <submittedName>
        <fullName evidence="3">Uncharacterized protein</fullName>
    </submittedName>
</protein>
<proteinExistence type="predicted"/>
<dbReference type="InterPro" id="IPR011047">
    <property type="entry name" value="Quinoprotein_ADH-like_sf"/>
</dbReference>
<sequence>MGTIIAMIIICCLIISAALTVVIILVTIPTEITQQSHYPELWVSRESTRRDTAAATSSSYFQSNEKTSHSFKEDSSVAADVGTTSTNATATPKISTDIADFPSTDEISRSTFESDRPCQSSATLPTKTRKPNSSQRSTTVFLGTNITILREKKITASNRQHNSEPHESTPRNSRRKLPTLMLHQHIEQLPLSGDNLVGGRQEMEQVTQMTLLREMTFPSDVKVVGLAKQSGALYVATNNGRIAVINPENNEQMKTIDVAGRINGMTVTQKVDIVILNGTNLISYRDGKKHREMKLPVVGKSLSAFEDEIGLERILALGGSDDVLFLLTSDLKLIEEIYYKNAAKETCNFAIFHHKYYYISCESAILQLSKEGEITERIGANNGTFSLGIAIDDEARIIAVIRGQPLLRVFQNGRLQRNLSAVSADEASAIWSEVLYEKGRLHVVDYLRSKLKTYRYPVSSTDDDA</sequence>
<dbReference type="Proteomes" id="UP000277928">
    <property type="component" value="Unassembled WGS sequence"/>
</dbReference>
<dbReference type="SUPFAM" id="SSF63825">
    <property type="entry name" value="YWTD domain"/>
    <property type="match status" value="1"/>
</dbReference>
<dbReference type="OrthoDB" id="5851321at2759"/>